<feature type="compositionally biased region" description="Low complexity" evidence="1">
    <location>
        <begin position="33"/>
        <end position="46"/>
    </location>
</feature>
<dbReference type="AlphaFoldDB" id="A0A0C9TXV8"/>
<reference evidence="2 3" key="1">
    <citation type="submission" date="2014-06" db="EMBL/GenBank/DDBJ databases">
        <title>Evolutionary Origins and Diversification of the Mycorrhizal Mutualists.</title>
        <authorList>
            <consortium name="DOE Joint Genome Institute"/>
            <consortium name="Mycorrhizal Genomics Consortium"/>
            <person name="Kohler A."/>
            <person name="Kuo A."/>
            <person name="Nagy L.G."/>
            <person name="Floudas D."/>
            <person name="Copeland A."/>
            <person name="Barry K.W."/>
            <person name="Cichocki N."/>
            <person name="Veneault-Fourrey C."/>
            <person name="LaButti K."/>
            <person name="Lindquist E.A."/>
            <person name="Lipzen A."/>
            <person name="Lundell T."/>
            <person name="Morin E."/>
            <person name="Murat C."/>
            <person name="Riley R."/>
            <person name="Ohm R."/>
            <person name="Sun H."/>
            <person name="Tunlid A."/>
            <person name="Henrissat B."/>
            <person name="Grigoriev I.V."/>
            <person name="Hibbett D.S."/>
            <person name="Martin F."/>
        </authorList>
    </citation>
    <scope>NUCLEOTIDE SEQUENCE [LARGE SCALE GENOMIC DNA]</scope>
    <source>
        <strain evidence="2 3">SS14</strain>
    </source>
</reference>
<dbReference type="EMBL" id="KN837190">
    <property type="protein sequence ID" value="KIJ35303.1"/>
    <property type="molecule type" value="Genomic_DNA"/>
</dbReference>
<gene>
    <name evidence="2" type="ORF">M422DRAFT_212738</name>
</gene>
<proteinExistence type="predicted"/>
<evidence type="ECO:0000313" key="2">
    <source>
        <dbReference type="EMBL" id="KIJ35303.1"/>
    </source>
</evidence>
<feature type="region of interest" description="Disordered" evidence="1">
    <location>
        <begin position="1"/>
        <end position="94"/>
    </location>
</feature>
<organism evidence="2 3">
    <name type="scientific">Sphaerobolus stellatus (strain SS14)</name>
    <dbReference type="NCBI Taxonomy" id="990650"/>
    <lineage>
        <taxon>Eukaryota</taxon>
        <taxon>Fungi</taxon>
        <taxon>Dikarya</taxon>
        <taxon>Basidiomycota</taxon>
        <taxon>Agaricomycotina</taxon>
        <taxon>Agaricomycetes</taxon>
        <taxon>Phallomycetidae</taxon>
        <taxon>Geastrales</taxon>
        <taxon>Sphaerobolaceae</taxon>
        <taxon>Sphaerobolus</taxon>
    </lineage>
</organism>
<protein>
    <submittedName>
        <fullName evidence="2">Uncharacterized protein</fullName>
    </submittedName>
</protein>
<dbReference type="Proteomes" id="UP000054279">
    <property type="component" value="Unassembled WGS sequence"/>
</dbReference>
<accession>A0A0C9TXV8</accession>
<feature type="compositionally biased region" description="Basic residues" evidence="1">
    <location>
        <begin position="54"/>
        <end position="63"/>
    </location>
</feature>
<name>A0A0C9TXV8_SPHS4</name>
<sequence>MSHILFVSDPQQMKKRNGSPSRRPSCRPPPMPSSASSRAPRAARPRAMPPPQRPHTRLPKRTHAAGGSHMTNSQEGQGRGATCGCEARGCRPDR</sequence>
<evidence type="ECO:0000313" key="3">
    <source>
        <dbReference type="Proteomes" id="UP000054279"/>
    </source>
</evidence>
<dbReference type="HOGENOM" id="CLU_2387575_0_0_1"/>
<evidence type="ECO:0000256" key="1">
    <source>
        <dbReference type="SAM" id="MobiDB-lite"/>
    </source>
</evidence>
<keyword evidence="3" id="KW-1185">Reference proteome</keyword>